<proteinExistence type="predicted"/>
<dbReference type="Gene3D" id="2.60.120.260">
    <property type="entry name" value="Galactose-binding domain-like"/>
    <property type="match status" value="1"/>
</dbReference>
<dbReference type="NCBIfam" id="TIGR00976">
    <property type="entry name" value="CocE_NonD"/>
    <property type="match status" value="1"/>
</dbReference>
<reference evidence="3 4" key="1">
    <citation type="submission" date="2018-11" db="EMBL/GenBank/DDBJ databases">
        <authorList>
            <person name="Li F."/>
        </authorList>
    </citation>
    <scope>NUCLEOTIDE SEQUENCE [LARGE SCALE GENOMIC DNA]</scope>
    <source>
        <strain evidence="3 4">Gsoil 818</strain>
    </source>
</reference>
<organism evidence="3 4">
    <name type="scientific">Nocardioides pocheonensis</name>
    <dbReference type="NCBI Taxonomy" id="661485"/>
    <lineage>
        <taxon>Bacteria</taxon>
        <taxon>Bacillati</taxon>
        <taxon>Actinomycetota</taxon>
        <taxon>Actinomycetes</taxon>
        <taxon>Propionibacteriales</taxon>
        <taxon>Nocardioidaceae</taxon>
        <taxon>Nocardioides</taxon>
    </lineage>
</organism>
<dbReference type="Gene3D" id="3.40.50.1820">
    <property type="entry name" value="alpha/beta hydrolase"/>
    <property type="match status" value="1"/>
</dbReference>
<dbReference type="InterPro" id="IPR000383">
    <property type="entry name" value="Xaa-Pro-like_dom"/>
</dbReference>
<dbReference type="InterPro" id="IPR013736">
    <property type="entry name" value="Xaa-Pro_dipept_C"/>
</dbReference>
<dbReference type="EMBL" id="RJSF01000047">
    <property type="protein sequence ID" value="RNM11820.1"/>
    <property type="molecule type" value="Genomic_DNA"/>
</dbReference>
<sequence>MSDIEIELDVPVPMRDGTVLRADVYRPASEGRFPVLLSRGPYNKRFRLDTVLDFAEAVEAGYIVVLQDTRGRFASDGEWLPWKYERNDGYDSVEWAANLPGSNGRVGMFGGSYLGSTQWSAAIAGAPSLKTIVPNVTWSDPENGLMFRGGAIEHGLNTWWTLMMSMEQFPKDGLDPDTTMGKVVGAITAMDTLDEQTYWQLPSGALPALKGTGHPDIGVDRALVDPATTTDCRVDGIHDAIELPTLSIAGWYDVFVQGSLDNYTAMRQRGRTARIIVGAFDHYTHVSAWQGGRIGDVNYGLMSTMPGGQTITQIHREWFDHWLKDEPATAAHESGVLLFTMGANQWRVEPEWPLARTVATPLYLTSDSALTWEEPTASADSTKFTYDPANPVLTRGGNVVMGVGYPAGPVDQREVEARDDVLVFTSAPLDTDVEITGKVTATLFAATDGPSTDWVVRLCEVDQGGVSRNLVDGITRVQTQPNRIEEVEVDLWSTSVLVKAGHRLRVHVTSSNFPRWDRNLNTGEPVTEGTQMRAAQQRILHDNEHPSRLVLPVIPAITAEEPAAVQA</sequence>
<dbReference type="InterPro" id="IPR008979">
    <property type="entry name" value="Galactose-bd-like_sf"/>
</dbReference>
<evidence type="ECO:0000259" key="2">
    <source>
        <dbReference type="SMART" id="SM00939"/>
    </source>
</evidence>
<dbReference type="Gene3D" id="1.10.3020.10">
    <property type="entry name" value="alpha-amino acid ester hydrolase ( Helical cap domain)"/>
    <property type="match status" value="1"/>
</dbReference>
<keyword evidence="1 3" id="KW-0378">Hydrolase</keyword>
<dbReference type="SMART" id="SM00939">
    <property type="entry name" value="PepX_C"/>
    <property type="match status" value="1"/>
</dbReference>
<dbReference type="InterPro" id="IPR029058">
    <property type="entry name" value="AB_hydrolase_fold"/>
</dbReference>
<dbReference type="InterPro" id="IPR050585">
    <property type="entry name" value="Xaa-Pro_dipeptidyl-ppase/CocE"/>
</dbReference>
<dbReference type="OrthoDB" id="5240615at2"/>
<gene>
    <name evidence="3" type="ORF">EFL26_21990</name>
</gene>
<dbReference type="Pfam" id="PF08530">
    <property type="entry name" value="PepX_C"/>
    <property type="match status" value="1"/>
</dbReference>
<accession>A0A3N0GIG3</accession>
<evidence type="ECO:0000313" key="4">
    <source>
        <dbReference type="Proteomes" id="UP000279994"/>
    </source>
</evidence>
<dbReference type="InterPro" id="IPR005674">
    <property type="entry name" value="CocE/Ser_esterase"/>
</dbReference>
<comment type="caution">
    <text evidence="3">The sequence shown here is derived from an EMBL/GenBank/DDBJ whole genome shotgun (WGS) entry which is preliminary data.</text>
</comment>
<keyword evidence="4" id="KW-1185">Reference proteome</keyword>
<evidence type="ECO:0000256" key="1">
    <source>
        <dbReference type="ARBA" id="ARBA00022801"/>
    </source>
</evidence>
<dbReference type="AlphaFoldDB" id="A0A3N0GIG3"/>
<protein>
    <submittedName>
        <fullName evidence="3">CocE/NonD family hydrolase</fullName>
    </submittedName>
</protein>
<dbReference type="PANTHER" id="PTHR43056:SF10">
    <property type="entry name" value="COCE_NOND FAMILY, PUTATIVE (AFU_ORTHOLOGUE AFUA_7G00600)-RELATED"/>
    <property type="match status" value="1"/>
</dbReference>
<name>A0A3N0GIG3_9ACTN</name>
<evidence type="ECO:0000313" key="3">
    <source>
        <dbReference type="EMBL" id="RNM11820.1"/>
    </source>
</evidence>
<dbReference type="PANTHER" id="PTHR43056">
    <property type="entry name" value="PEPTIDASE S9 PROLYL OLIGOPEPTIDASE"/>
    <property type="match status" value="1"/>
</dbReference>
<dbReference type="GO" id="GO:0008239">
    <property type="term" value="F:dipeptidyl-peptidase activity"/>
    <property type="evidence" value="ECO:0007669"/>
    <property type="project" value="InterPro"/>
</dbReference>
<dbReference type="RefSeq" id="WP_123225054.1">
    <property type="nucleotide sequence ID" value="NZ_RJSF01000047.1"/>
</dbReference>
<dbReference type="SUPFAM" id="SSF49785">
    <property type="entry name" value="Galactose-binding domain-like"/>
    <property type="match status" value="1"/>
</dbReference>
<dbReference type="Pfam" id="PF02129">
    <property type="entry name" value="Peptidase_S15"/>
    <property type="match status" value="1"/>
</dbReference>
<dbReference type="SUPFAM" id="SSF53474">
    <property type="entry name" value="alpha/beta-Hydrolases"/>
    <property type="match status" value="1"/>
</dbReference>
<feature type="domain" description="Xaa-Pro dipeptidyl-peptidase C-terminal" evidence="2">
    <location>
        <begin position="316"/>
        <end position="550"/>
    </location>
</feature>
<dbReference type="Proteomes" id="UP000279994">
    <property type="component" value="Unassembled WGS sequence"/>
</dbReference>